<keyword evidence="1" id="KW-0808">Transferase</keyword>
<dbReference type="GO" id="GO:0004674">
    <property type="term" value="F:protein serine/threonine kinase activity"/>
    <property type="evidence" value="ECO:0007669"/>
    <property type="project" value="UniProtKB-KW"/>
</dbReference>
<dbReference type="AlphaFoldDB" id="A0ABC8BYF5"/>
<evidence type="ECO:0000259" key="2">
    <source>
        <dbReference type="Pfam" id="PF13581"/>
    </source>
</evidence>
<keyword evidence="1" id="KW-0418">Kinase</keyword>
<dbReference type="Gene3D" id="3.30.565.10">
    <property type="entry name" value="Histidine kinase-like ATPase, C-terminal domain"/>
    <property type="match status" value="1"/>
</dbReference>
<proteinExistence type="predicted"/>
<sequence length="186" mass="20321">MTGREPPYRPQSVRFVDQLSLTAARSSVSASRHFLRLALAKWQAAAVEDDVLLIASELVTNAVTVTGELAESPTWAELEGLGLVHVRLVGLRDSVVVEVWDVSDEPPVLKHADDDAEGGRGLFLVQRLASRWGSYRTAGAKVVWAELAARPPLPRRQASERSVARPVVRPDVAFLRRVLLGLDSAL</sequence>
<evidence type="ECO:0000256" key="1">
    <source>
        <dbReference type="ARBA" id="ARBA00022527"/>
    </source>
</evidence>
<protein>
    <submittedName>
        <fullName evidence="3">ATP-binding protein</fullName>
    </submittedName>
</protein>
<dbReference type="GO" id="GO:0005524">
    <property type="term" value="F:ATP binding"/>
    <property type="evidence" value="ECO:0007669"/>
    <property type="project" value="UniProtKB-KW"/>
</dbReference>
<dbReference type="KEGG" id="kab:B7C62_23285"/>
<keyword evidence="4" id="KW-1185">Reference proteome</keyword>
<dbReference type="PANTHER" id="PTHR35526">
    <property type="entry name" value="ANTI-SIGMA-F FACTOR RSBW-RELATED"/>
    <property type="match status" value="1"/>
</dbReference>
<name>A0ABC8BYF5_9ACTN</name>
<dbReference type="InterPro" id="IPR036890">
    <property type="entry name" value="HATPase_C_sf"/>
</dbReference>
<evidence type="ECO:0000313" key="4">
    <source>
        <dbReference type="Proteomes" id="UP000192251"/>
    </source>
</evidence>
<dbReference type="Pfam" id="PF13581">
    <property type="entry name" value="HATPase_c_2"/>
    <property type="match status" value="1"/>
</dbReference>
<dbReference type="CDD" id="cd16936">
    <property type="entry name" value="HATPase_RsbW-like"/>
    <property type="match status" value="1"/>
</dbReference>
<dbReference type="EMBL" id="CP020563">
    <property type="protein sequence ID" value="ARF74833.1"/>
    <property type="molecule type" value="Genomic_DNA"/>
</dbReference>
<gene>
    <name evidence="3" type="ORF">B7C62_23285</name>
</gene>
<organism evidence="3 4">
    <name type="scientific">Kitasatospora albolonga</name>
    <dbReference type="NCBI Taxonomy" id="68173"/>
    <lineage>
        <taxon>Bacteria</taxon>
        <taxon>Bacillati</taxon>
        <taxon>Actinomycetota</taxon>
        <taxon>Actinomycetes</taxon>
        <taxon>Kitasatosporales</taxon>
        <taxon>Streptomycetaceae</taxon>
        <taxon>Kitasatospora</taxon>
    </lineage>
</organism>
<dbReference type="InterPro" id="IPR050267">
    <property type="entry name" value="Anti-sigma-factor_SerPK"/>
</dbReference>
<feature type="domain" description="Histidine kinase/HSP90-like ATPase" evidence="2">
    <location>
        <begin position="23"/>
        <end position="143"/>
    </location>
</feature>
<dbReference type="Proteomes" id="UP000192251">
    <property type="component" value="Chromosome"/>
</dbReference>
<dbReference type="RefSeq" id="WP_084748887.1">
    <property type="nucleotide sequence ID" value="NZ_CP020563.1"/>
</dbReference>
<evidence type="ECO:0000313" key="3">
    <source>
        <dbReference type="EMBL" id="ARF74833.1"/>
    </source>
</evidence>
<reference evidence="3 4" key="1">
    <citation type="submission" date="2017-04" db="EMBL/GenBank/DDBJ databases">
        <title>The complete genome sequence of Streptomyces albolongus YIM 101047, the producer of novel bafilomycins and novel odoriferous sesquiterpenoids.</title>
        <authorList>
            <person name="Yin M."/>
            <person name="Jiang Y."/>
        </authorList>
    </citation>
    <scope>NUCLEOTIDE SEQUENCE [LARGE SCALE GENOMIC DNA]</scope>
    <source>
        <strain evidence="3 4">YIM 101047</strain>
    </source>
</reference>
<keyword evidence="3" id="KW-0067">ATP-binding</keyword>
<keyword evidence="3" id="KW-0547">Nucleotide-binding</keyword>
<dbReference type="InterPro" id="IPR003594">
    <property type="entry name" value="HATPase_dom"/>
</dbReference>
<keyword evidence="1" id="KW-0723">Serine/threonine-protein kinase</keyword>
<dbReference type="PANTHER" id="PTHR35526:SF3">
    <property type="entry name" value="ANTI-SIGMA-F FACTOR RSBW"/>
    <property type="match status" value="1"/>
</dbReference>
<accession>A0ABC8BYF5</accession>